<organism evidence="7 8">
    <name type="scientific">Mycena maculata</name>
    <dbReference type="NCBI Taxonomy" id="230809"/>
    <lineage>
        <taxon>Eukaryota</taxon>
        <taxon>Fungi</taxon>
        <taxon>Dikarya</taxon>
        <taxon>Basidiomycota</taxon>
        <taxon>Agaricomycotina</taxon>
        <taxon>Agaricomycetes</taxon>
        <taxon>Agaricomycetidae</taxon>
        <taxon>Agaricales</taxon>
        <taxon>Marasmiineae</taxon>
        <taxon>Mycenaceae</taxon>
        <taxon>Mycena</taxon>
    </lineage>
</organism>
<dbReference type="PROSITE" id="PS50048">
    <property type="entry name" value="ZN2_CY6_FUNGAL_2"/>
    <property type="match status" value="1"/>
</dbReference>
<evidence type="ECO:0000259" key="6">
    <source>
        <dbReference type="PROSITE" id="PS50048"/>
    </source>
</evidence>
<dbReference type="Pfam" id="PF00172">
    <property type="entry name" value="Zn_clus"/>
    <property type="match status" value="1"/>
</dbReference>
<dbReference type="InterPro" id="IPR001138">
    <property type="entry name" value="Zn2Cys6_DnaBD"/>
</dbReference>
<protein>
    <recommendedName>
        <fullName evidence="6">Zn(2)-C6 fungal-type domain-containing protein</fullName>
    </recommendedName>
</protein>
<evidence type="ECO:0000256" key="1">
    <source>
        <dbReference type="ARBA" id="ARBA00023015"/>
    </source>
</evidence>
<dbReference type="CDD" id="cd00067">
    <property type="entry name" value="GAL4"/>
    <property type="match status" value="1"/>
</dbReference>
<dbReference type="EMBL" id="JARJLG010000007">
    <property type="protein sequence ID" value="KAJ7779481.1"/>
    <property type="molecule type" value="Genomic_DNA"/>
</dbReference>
<dbReference type="Proteomes" id="UP001215280">
    <property type="component" value="Unassembled WGS sequence"/>
</dbReference>
<dbReference type="AlphaFoldDB" id="A0AAD7K6S1"/>
<accession>A0AAD7K6S1</accession>
<keyword evidence="2" id="KW-0238">DNA-binding</keyword>
<comment type="caution">
    <text evidence="7">The sequence shown here is derived from an EMBL/GenBank/DDBJ whole genome shotgun (WGS) entry which is preliminary data.</text>
</comment>
<dbReference type="InterPro" id="IPR051127">
    <property type="entry name" value="Fungal_SecMet_Regulators"/>
</dbReference>
<keyword evidence="4" id="KW-0539">Nucleus</keyword>
<reference evidence="7" key="1">
    <citation type="submission" date="2023-03" db="EMBL/GenBank/DDBJ databases">
        <title>Massive genome expansion in bonnet fungi (Mycena s.s.) driven by repeated elements and novel gene families across ecological guilds.</title>
        <authorList>
            <consortium name="Lawrence Berkeley National Laboratory"/>
            <person name="Harder C.B."/>
            <person name="Miyauchi S."/>
            <person name="Viragh M."/>
            <person name="Kuo A."/>
            <person name="Thoen E."/>
            <person name="Andreopoulos B."/>
            <person name="Lu D."/>
            <person name="Skrede I."/>
            <person name="Drula E."/>
            <person name="Henrissat B."/>
            <person name="Morin E."/>
            <person name="Kohler A."/>
            <person name="Barry K."/>
            <person name="LaButti K."/>
            <person name="Morin E."/>
            <person name="Salamov A."/>
            <person name="Lipzen A."/>
            <person name="Mereny Z."/>
            <person name="Hegedus B."/>
            <person name="Baldrian P."/>
            <person name="Stursova M."/>
            <person name="Weitz H."/>
            <person name="Taylor A."/>
            <person name="Grigoriev I.V."/>
            <person name="Nagy L.G."/>
            <person name="Martin F."/>
            <person name="Kauserud H."/>
        </authorList>
    </citation>
    <scope>NUCLEOTIDE SEQUENCE</scope>
    <source>
        <strain evidence="7">CBHHK188m</strain>
    </source>
</reference>
<dbReference type="SUPFAM" id="SSF57701">
    <property type="entry name" value="Zn2/Cys6 DNA-binding domain"/>
    <property type="match status" value="1"/>
</dbReference>
<dbReference type="PANTHER" id="PTHR47424:SF3">
    <property type="entry name" value="REGULATORY PROTEIN GAL4"/>
    <property type="match status" value="1"/>
</dbReference>
<name>A0AAD7K6S1_9AGAR</name>
<dbReference type="Gene3D" id="4.10.240.10">
    <property type="entry name" value="Zn(2)-C6 fungal-type DNA-binding domain"/>
    <property type="match status" value="1"/>
</dbReference>
<evidence type="ECO:0000256" key="3">
    <source>
        <dbReference type="ARBA" id="ARBA00023163"/>
    </source>
</evidence>
<feature type="region of interest" description="Disordered" evidence="5">
    <location>
        <begin position="63"/>
        <end position="131"/>
    </location>
</feature>
<keyword evidence="8" id="KW-1185">Reference proteome</keyword>
<dbReference type="GO" id="GO:0003677">
    <property type="term" value="F:DNA binding"/>
    <property type="evidence" value="ECO:0007669"/>
    <property type="project" value="UniProtKB-KW"/>
</dbReference>
<sequence>MSHSPASLTPTFQIRRRRAIVACVNCRRRKIKCITTEDPPQGQCERCSKRGLSCEYLTVAEDPAQTRSSISRRTTNQPSATLLPPHIPPPHNPPIAMYEGSGRDPGPSVRGPETPSSIFDWPSPGPRQGFDAVDLQIQGSSQLRSYASEPNIASTSDHISPPWSHSPLEPGHPTAQFPQVLDPISGDRCDYSHVFDWGLNRRNTYPGNADRPYAIRYLKVPAKLGKVGIGNGVVNGSPRTPDHELITIVRFIRCCNPAAPASRQLNYLDSVRACWMTSGAHANCLTAMLSRPVARTMGVDENFDDDKTRIRF</sequence>
<feature type="region of interest" description="Disordered" evidence="5">
    <location>
        <begin position="147"/>
        <end position="173"/>
    </location>
</feature>
<dbReference type="InterPro" id="IPR036864">
    <property type="entry name" value="Zn2-C6_fun-type_DNA-bd_sf"/>
</dbReference>
<dbReference type="GO" id="GO:0008270">
    <property type="term" value="F:zinc ion binding"/>
    <property type="evidence" value="ECO:0007669"/>
    <property type="project" value="InterPro"/>
</dbReference>
<dbReference type="PROSITE" id="PS00463">
    <property type="entry name" value="ZN2_CY6_FUNGAL_1"/>
    <property type="match status" value="1"/>
</dbReference>
<evidence type="ECO:0000313" key="7">
    <source>
        <dbReference type="EMBL" id="KAJ7779481.1"/>
    </source>
</evidence>
<evidence type="ECO:0000256" key="4">
    <source>
        <dbReference type="ARBA" id="ARBA00023242"/>
    </source>
</evidence>
<dbReference type="GO" id="GO:0000981">
    <property type="term" value="F:DNA-binding transcription factor activity, RNA polymerase II-specific"/>
    <property type="evidence" value="ECO:0007669"/>
    <property type="project" value="InterPro"/>
</dbReference>
<evidence type="ECO:0000256" key="5">
    <source>
        <dbReference type="SAM" id="MobiDB-lite"/>
    </source>
</evidence>
<feature type="compositionally biased region" description="Polar residues" evidence="5">
    <location>
        <begin position="65"/>
        <end position="80"/>
    </location>
</feature>
<evidence type="ECO:0000256" key="2">
    <source>
        <dbReference type="ARBA" id="ARBA00023125"/>
    </source>
</evidence>
<gene>
    <name evidence="7" type="ORF">DFH07DRAFT_1030285</name>
</gene>
<evidence type="ECO:0000313" key="8">
    <source>
        <dbReference type="Proteomes" id="UP001215280"/>
    </source>
</evidence>
<dbReference type="PANTHER" id="PTHR47424">
    <property type="entry name" value="REGULATORY PROTEIN GAL4"/>
    <property type="match status" value="1"/>
</dbReference>
<keyword evidence="3" id="KW-0804">Transcription</keyword>
<dbReference type="SMART" id="SM00066">
    <property type="entry name" value="GAL4"/>
    <property type="match status" value="1"/>
</dbReference>
<proteinExistence type="predicted"/>
<keyword evidence="1" id="KW-0805">Transcription regulation</keyword>
<feature type="domain" description="Zn(2)-C6 fungal-type" evidence="6">
    <location>
        <begin position="22"/>
        <end position="56"/>
    </location>
</feature>